<dbReference type="InterPro" id="IPR050624">
    <property type="entry name" value="HTH-type_Tx_Regulator"/>
</dbReference>
<evidence type="ECO:0000259" key="3">
    <source>
        <dbReference type="PROSITE" id="PS50977"/>
    </source>
</evidence>
<proteinExistence type="predicted"/>
<name>A0A9D2EJ84_9FIRM</name>
<reference evidence="4" key="2">
    <citation type="submission" date="2021-04" db="EMBL/GenBank/DDBJ databases">
        <authorList>
            <person name="Gilroy R."/>
        </authorList>
    </citation>
    <scope>NUCLEOTIDE SEQUENCE</scope>
    <source>
        <strain evidence="4">CHK179-28034</strain>
    </source>
</reference>
<gene>
    <name evidence="4" type="primary">dhaS</name>
    <name evidence="4" type="ORF">H9968_01120</name>
</gene>
<dbReference type="InterPro" id="IPR001647">
    <property type="entry name" value="HTH_TetR"/>
</dbReference>
<feature type="domain" description="HTH tetR-type" evidence="3">
    <location>
        <begin position="5"/>
        <end position="65"/>
    </location>
</feature>
<evidence type="ECO:0000313" key="5">
    <source>
        <dbReference type="Proteomes" id="UP000824049"/>
    </source>
</evidence>
<dbReference type="PROSITE" id="PS50977">
    <property type="entry name" value="HTH_TETR_2"/>
    <property type="match status" value="1"/>
</dbReference>
<protein>
    <submittedName>
        <fullName evidence="4">Dihydroxyacetone kinase transcriptional activator DhaS</fullName>
    </submittedName>
</protein>
<sequence length="183" mass="21728">MSDSNITKRALAQSLKELMEVQPIEKISVGSICSQCGLNRKSFYYHFKDKYELINWIYYTEFVEKAIEKQFDTSWNLFEEMCSYFYENRDFYNKAFRVEGQNSFSEYFFSLIFSIMSAHLADIFKDEPSVDPYAEFYTDALVCAIKKWLSKKDAMLPDEFCRFVRIAVMRASREVTENPEFTL</sequence>
<dbReference type="Gene3D" id="1.10.357.10">
    <property type="entry name" value="Tetracycline Repressor, domain 2"/>
    <property type="match status" value="1"/>
</dbReference>
<keyword evidence="4" id="KW-0418">Kinase</keyword>
<dbReference type="Proteomes" id="UP000824049">
    <property type="component" value="Unassembled WGS sequence"/>
</dbReference>
<dbReference type="PANTHER" id="PTHR43479">
    <property type="entry name" value="ACREF/ENVCD OPERON REPRESSOR-RELATED"/>
    <property type="match status" value="1"/>
</dbReference>
<dbReference type="NCBIfam" id="TIGR02366">
    <property type="entry name" value="DHAK_reg"/>
    <property type="match status" value="1"/>
</dbReference>
<organism evidence="4 5">
    <name type="scientific">Candidatus Anaerobutyricum stercoris</name>
    <dbReference type="NCBI Taxonomy" id="2838457"/>
    <lineage>
        <taxon>Bacteria</taxon>
        <taxon>Bacillati</taxon>
        <taxon>Bacillota</taxon>
        <taxon>Clostridia</taxon>
        <taxon>Lachnospirales</taxon>
        <taxon>Lachnospiraceae</taxon>
        <taxon>Anaerobutyricum</taxon>
    </lineage>
</organism>
<evidence type="ECO:0000256" key="1">
    <source>
        <dbReference type="ARBA" id="ARBA00023125"/>
    </source>
</evidence>
<dbReference type="PANTHER" id="PTHR43479:SF7">
    <property type="entry name" value="TETR-FAMILY TRANSCRIPTIONAL REGULATOR"/>
    <property type="match status" value="1"/>
</dbReference>
<dbReference type="EMBL" id="DXBR01000012">
    <property type="protein sequence ID" value="HIZ38517.1"/>
    <property type="molecule type" value="Genomic_DNA"/>
</dbReference>
<feature type="DNA-binding region" description="H-T-H motif" evidence="2">
    <location>
        <begin position="28"/>
        <end position="47"/>
    </location>
</feature>
<dbReference type="AlphaFoldDB" id="A0A9D2EJ84"/>
<dbReference type="InterPro" id="IPR012738">
    <property type="entry name" value="Tscrpt_reg_DhaS"/>
</dbReference>
<evidence type="ECO:0000313" key="4">
    <source>
        <dbReference type="EMBL" id="HIZ38517.1"/>
    </source>
</evidence>
<accession>A0A9D2EJ84</accession>
<keyword evidence="1 2" id="KW-0238">DNA-binding</keyword>
<dbReference type="GO" id="GO:0003677">
    <property type="term" value="F:DNA binding"/>
    <property type="evidence" value="ECO:0007669"/>
    <property type="project" value="UniProtKB-UniRule"/>
</dbReference>
<dbReference type="InterPro" id="IPR039532">
    <property type="entry name" value="TetR_C_Firmicutes"/>
</dbReference>
<dbReference type="GO" id="GO:0016301">
    <property type="term" value="F:kinase activity"/>
    <property type="evidence" value="ECO:0007669"/>
    <property type="project" value="UniProtKB-KW"/>
</dbReference>
<dbReference type="Pfam" id="PF14278">
    <property type="entry name" value="TetR_C_8"/>
    <property type="match status" value="1"/>
</dbReference>
<reference evidence="4" key="1">
    <citation type="journal article" date="2021" name="PeerJ">
        <title>Extensive microbial diversity within the chicken gut microbiome revealed by metagenomics and culture.</title>
        <authorList>
            <person name="Gilroy R."/>
            <person name="Ravi A."/>
            <person name="Getino M."/>
            <person name="Pursley I."/>
            <person name="Horton D.L."/>
            <person name="Alikhan N.F."/>
            <person name="Baker D."/>
            <person name="Gharbi K."/>
            <person name="Hall N."/>
            <person name="Watson M."/>
            <person name="Adriaenssens E.M."/>
            <person name="Foster-Nyarko E."/>
            <person name="Jarju S."/>
            <person name="Secka A."/>
            <person name="Antonio M."/>
            <person name="Oren A."/>
            <person name="Chaudhuri R.R."/>
            <person name="La Ragione R."/>
            <person name="Hildebrand F."/>
            <person name="Pallen M.J."/>
        </authorList>
    </citation>
    <scope>NUCLEOTIDE SEQUENCE</scope>
    <source>
        <strain evidence="4">CHK179-28034</strain>
    </source>
</reference>
<comment type="caution">
    <text evidence="4">The sequence shown here is derived from an EMBL/GenBank/DDBJ whole genome shotgun (WGS) entry which is preliminary data.</text>
</comment>
<keyword evidence="4" id="KW-0808">Transferase</keyword>
<evidence type="ECO:0000256" key="2">
    <source>
        <dbReference type="PROSITE-ProRule" id="PRU00335"/>
    </source>
</evidence>
<dbReference type="SUPFAM" id="SSF46689">
    <property type="entry name" value="Homeodomain-like"/>
    <property type="match status" value="1"/>
</dbReference>
<dbReference type="InterPro" id="IPR009057">
    <property type="entry name" value="Homeodomain-like_sf"/>
</dbReference>
<dbReference type="Pfam" id="PF00440">
    <property type="entry name" value="TetR_N"/>
    <property type="match status" value="1"/>
</dbReference>